<name>A0ABW3NJU0_9BACI</name>
<keyword evidence="2" id="KW-1185">Reference proteome</keyword>
<protein>
    <submittedName>
        <fullName evidence="1">Uncharacterized protein</fullName>
    </submittedName>
</protein>
<comment type="caution">
    <text evidence="1">The sequence shown here is derived from an EMBL/GenBank/DDBJ whole genome shotgun (WGS) entry which is preliminary data.</text>
</comment>
<proteinExistence type="predicted"/>
<evidence type="ECO:0000313" key="2">
    <source>
        <dbReference type="Proteomes" id="UP001597041"/>
    </source>
</evidence>
<reference evidence="2" key="1">
    <citation type="journal article" date="2019" name="Int. J. Syst. Evol. Microbiol.">
        <title>The Global Catalogue of Microorganisms (GCM) 10K type strain sequencing project: providing services to taxonomists for standard genome sequencing and annotation.</title>
        <authorList>
            <consortium name="The Broad Institute Genomics Platform"/>
            <consortium name="The Broad Institute Genome Sequencing Center for Infectious Disease"/>
            <person name="Wu L."/>
            <person name="Ma J."/>
        </authorList>
    </citation>
    <scope>NUCLEOTIDE SEQUENCE [LARGE SCALE GENOMIC DNA]</scope>
    <source>
        <strain evidence="2">CCUG 56608</strain>
    </source>
</reference>
<organism evidence="1 2">
    <name type="scientific">Oceanobacillus locisalsi</name>
    <dbReference type="NCBI Taxonomy" id="546107"/>
    <lineage>
        <taxon>Bacteria</taxon>
        <taxon>Bacillati</taxon>
        <taxon>Bacillota</taxon>
        <taxon>Bacilli</taxon>
        <taxon>Bacillales</taxon>
        <taxon>Bacillaceae</taxon>
        <taxon>Oceanobacillus</taxon>
    </lineage>
</organism>
<dbReference type="RefSeq" id="WP_379592526.1">
    <property type="nucleotide sequence ID" value="NZ_JBHTKK010000015.1"/>
</dbReference>
<dbReference type="EMBL" id="JBHTKK010000015">
    <property type="protein sequence ID" value="MFD1066830.1"/>
    <property type="molecule type" value="Genomic_DNA"/>
</dbReference>
<gene>
    <name evidence="1" type="ORF">ACFQ19_12410</name>
</gene>
<sequence length="67" mass="8075">MDFSKELTDIFSVDINVKENEEQVEAYIQEIERFVPTPFTAEEKKWLEQITIDYMSLLCNQKEKREN</sequence>
<accession>A0ABW3NJU0</accession>
<dbReference type="Proteomes" id="UP001597041">
    <property type="component" value="Unassembled WGS sequence"/>
</dbReference>
<evidence type="ECO:0000313" key="1">
    <source>
        <dbReference type="EMBL" id="MFD1066830.1"/>
    </source>
</evidence>